<sequence>MGSARSCRGSFRKYWSRVHFHQSISSYHYRLPPLSPEEMLVAHVVASTSAHEAQIPAVVVASEACLSEGGEQEVLTPFFRLPTILQSLVPSTPEEFVAAMAYEDLNFIGGFSSTDRKSLFAYTSRTFFKVGSLVSIVFVGYDDVPSFGELSREWNDLRERYEAIEWENYDAEKERIKKLKASLADGEKHCKKVYKDAAEACLVFEADRKALHHRKDDRASSFKGLEEEEAFTRQKSRESLE</sequence>
<organism evidence="1 2">
    <name type="scientific">Vicia faba</name>
    <name type="common">Broad bean</name>
    <name type="synonym">Faba vulgaris</name>
    <dbReference type="NCBI Taxonomy" id="3906"/>
    <lineage>
        <taxon>Eukaryota</taxon>
        <taxon>Viridiplantae</taxon>
        <taxon>Streptophyta</taxon>
        <taxon>Embryophyta</taxon>
        <taxon>Tracheophyta</taxon>
        <taxon>Spermatophyta</taxon>
        <taxon>Magnoliopsida</taxon>
        <taxon>eudicotyledons</taxon>
        <taxon>Gunneridae</taxon>
        <taxon>Pentapetalae</taxon>
        <taxon>rosids</taxon>
        <taxon>fabids</taxon>
        <taxon>Fabales</taxon>
        <taxon>Fabaceae</taxon>
        <taxon>Papilionoideae</taxon>
        <taxon>50 kb inversion clade</taxon>
        <taxon>NPAAA clade</taxon>
        <taxon>Hologalegina</taxon>
        <taxon>IRL clade</taxon>
        <taxon>Fabeae</taxon>
        <taxon>Vicia</taxon>
    </lineage>
</organism>
<protein>
    <submittedName>
        <fullName evidence="1">Uncharacterized protein</fullName>
    </submittedName>
</protein>
<evidence type="ECO:0000313" key="1">
    <source>
        <dbReference type="EMBL" id="CAI8585274.1"/>
    </source>
</evidence>
<name>A0AAV0YI45_VICFA</name>
<accession>A0AAV0YI45</accession>
<gene>
    <name evidence="1" type="ORF">VFH_U116040</name>
</gene>
<dbReference type="Proteomes" id="UP001157006">
    <property type="component" value="Unassembled WGS sequence"/>
</dbReference>
<reference evidence="1 2" key="1">
    <citation type="submission" date="2023-01" db="EMBL/GenBank/DDBJ databases">
        <authorList>
            <person name="Kreplak J."/>
        </authorList>
    </citation>
    <scope>NUCLEOTIDE SEQUENCE [LARGE SCALE GENOMIC DNA]</scope>
</reference>
<comment type="caution">
    <text evidence="1">The sequence shown here is derived from an EMBL/GenBank/DDBJ whole genome shotgun (WGS) entry which is preliminary data.</text>
</comment>
<evidence type="ECO:0000313" key="2">
    <source>
        <dbReference type="Proteomes" id="UP001157006"/>
    </source>
</evidence>
<proteinExistence type="predicted"/>
<dbReference type="AlphaFoldDB" id="A0AAV0YI45"/>
<dbReference type="EMBL" id="CATIWC010003335">
    <property type="protein sequence ID" value="CAI8585274.1"/>
    <property type="molecule type" value="Genomic_DNA"/>
</dbReference>
<keyword evidence="2" id="KW-1185">Reference proteome</keyword>